<evidence type="ECO:0000256" key="1">
    <source>
        <dbReference type="ARBA" id="ARBA00022723"/>
    </source>
</evidence>
<dbReference type="PROSITE" id="PS01360">
    <property type="entry name" value="ZF_MYND_1"/>
    <property type="match status" value="1"/>
</dbReference>
<dbReference type="EMBL" id="JARJCW010000111">
    <property type="protein sequence ID" value="KAJ7193141.1"/>
    <property type="molecule type" value="Genomic_DNA"/>
</dbReference>
<dbReference type="Gene3D" id="6.10.140.2220">
    <property type="match status" value="1"/>
</dbReference>
<dbReference type="SUPFAM" id="SSF144232">
    <property type="entry name" value="HIT/MYND zinc finger-like"/>
    <property type="match status" value="1"/>
</dbReference>
<keyword evidence="2 4" id="KW-0863">Zinc-finger</keyword>
<dbReference type="InterPro" id="IPR002893">
    <property type="entry name" value="Znf_MYND"/>
</dbReference>
<dbReference type="Proteomes" id="UP001219525">
    <property type="component" value="Unassembled WGS sequence"/>
</dbReference>
<feature type="domain" description="MYND-type" evidence="5">
    <location>
        <begin position="63"/>
        <end position="103"/>
    </location>
</feature>
<evidence type="ECO:0000256" key="3">
    <source>
        <dbReference type="ARBA" id="ARBA00022833"/>
    </source>
</evidence>
<keyword evidence="3" id="KW-0862">Zinc</keyword>
<dbReference type="PANTHER" id="PTHR10237">
    <property type="entry name" value="DEFORMED EPIDERMAL AUTOREGULATORY FACTOR 1 HOMOLOG SUPPRESSIN"/>
    <property type="match status" value="1"/>
</dbReference>
<evidence type="ECO:0000256" key="4">
    <source>
        <dbReference type="PROSITE-ProRule" id="PRU00134"/>
    </source>
</evidence>
<evidence type="ECO:0000313" key="7">
    <source>
        <dbReference type="Proteomes" id="UP001219525"/>
    </source>
</evidence>
<evidence type="ECO:0000256" key="2">
    <source>
        <dbReference type="ARBA" id="ARBA00022771"/>
    </source>
</evidence>
<dbReference type="GO" id="GO:0008270">
    <property type="term" value="F:zinc ion binding"/>
    <property type="evidence" value="ECO:0007669"/>
    <property type="project" value="UniProtKB-KW"/>
</dbReference>
<dbReference type="PROSITE" id="PS50865">
    <property type="entry name" value="ZF_MYND_2"/>
    <property type="match status" value="1"/>
</dbReference>
<name>A0AAD6UUV6_9AGAR</name>
<keyword evidence="7" id="KW-1185">Reference proteome</keyword>
<gene>
    <name evidence="6" type="ORF">GGX14DRAFT_478988</name>
</gene>
<reference evidence="6" key="1">
    <citation type="submission" date="2023-03" db="EMBL/GenBank/DDBJ databases">
        <title>Massive genome expansion in bonnet fungi (Mycena s.s.) driven by repeated elements and novel gene families across ecological guilds.</title>
        <authorList>
            <consortium name="Lawrence Berkeley National Laboratory"/>
            <person name="Harder C.B."/>
            <person name="Miyauchi S."/>
            <person name="Viragh M."/>
            <person name="Kuo A."/>
            <person name="Thoen E."/>
            <person name="Andreopoulos B."/>
            <person name="Lu D."/>
            <person name="Skrede I."/>
            <person name="Drula E."/>
            <person name="Henrissat B."/>
            <person name="Morin E."/>
            <person name="Kohler A."/>
            <person name="Barry K."/>
            <person name="LaButti K."/>
            <person name="Morin E."/>
            <person name="Salamov A."/>
            <person name="Lipzen A."/>
            <person name="Mereny Z."/>
            <person name="Hegedus B."/>
            <person name="Baldrian P."/>
            <person name="Stursova M."/>
            <person name="Weitz H."/>
            <person name="Taylor A."/>
            <person name="Grigoriev I.V."/>
            <person name="Nagy L.G."/>
            <person name="Martin F."/>
            <person name="Kauserud H."/>
        </authorList>
    </citation>
    <scope>NUCLEOTIDE SEQUENCE</scope>
    <source>
        <strain evidence="6">9144</strain>
    </source>
</reference>
<evidence type="ECO:0000313" key="6">
    <source>
        <dbReference type="EMBL" id="KAJ7193141.1"/>
    </source>
</evidence>
<comment type="caution">
    <text evidence="6">The sequence shown here is derived from an EMBL/GenBank/DDBJ whole genome shotgun (WGS) entry which is preliminary data.</text>
</comment>
<dbReference type="GO" id="GO:0005634">
    <property type="term" value="C:nucleus"/>
    <property type="evidence" value="ECO:0007669"/>
    <property type="project" value="TreeGrafter"/>
</dbReference>
<dbReference type="GO" id="GO:0000981">
    <property type="term" value="F:DNA-binding transcription factor activity, RNA polymerase II-specific"/>
    <property type="evidence" value="ECO:0007669"/>
    <property type="project" value="TreeGrafter"/>
</dbReference>
<dbReference type="AlphaFoldDB" id="A0AAD6UUV6"/>
<accession>A0AAD6UUV6</accession>
<protein>
    <recommendedName>
        <fullName evidence="5">MYND-type domain-containing protein</fullName>
    </recommendedName>
</protein>
<sequence length="314" mass="35236">MPRESLPKVTPGTTLVEVKQVTSGGFTHSHITTTDGNNQLSHQLSLPTKEERREQLDTLETTCIACEKTVKRTDIKVCSACKDARYCSKECQKAHWKVHKLSCGPGGSPIPLFVERALADGWISFHLAIGIVNLLGLMEDRMNARTAAVKLTWDLSVADTSEYMRRMFDLDFPPHNEGDSDEVKEARHQAFLALHFERCLILKKFERLPMEDAPEAIRALHEASKQEPNTTTVTLLLLAADGSFGENGTFRSISISEAVFDHIRRTNNKATVNSSLLGLSEANMTPEFIREHTNNQIRMDKGNKLKLRIKPQKI</sequence>
<dbReference type="InterPro" id="IPR024119">
    <property type="entry name" value="TF_DEAF-1"/>
</dbReference>
<dbReference type="Pfam" id="PF01753">
    <property type="entry name" value="zf-MYND"/>
    <property type="match status" value="1"/>
</dbReference>
<proteinExistence type="predicted"/>
<dbReference type="PANTHER" id="PTHR10237:SF14">
    <property type="entry name" value="MYND-TYPE DOMAIN-CONTAINING PROTEIN"/>
    <property type="match status" value="1"/>
</dbReference>
<organism evidence="6 7">
    <name type="scientific">Mycena pura</name>
    <dbReference type="NCBI Taxonomy" id="153505"/>
    <lineage>
        <taxon>Eukaryota</taxon>
        <taxon>Fungi</taxon>
        <taxon>Dikarya</taxon>
        <taxon>Basidiomycota</taxon>
        <taxon>Agaricomycotina</taxon>
        <taxon>Agaricomycetes</taxon>
        <taxon>Agaricomycetidae</taxon>
        <taxon>Agaricales</taxon>
        <taxon>Marasmiineae</taxon>
        <taxon>Mycenaceae</taxon>
        <taxon>Mycena</taxon>
    </lineage>
</organism>
<keyword evidence="1" id="KW-0479">Metal-binding</keyword>
<evidence type="ECO:0000259" key="5">
    <source>
        <dbReference type="PROSITE" id="PS50865"/>
    </source>
</evidence>